<protein>
    <submittedName>
        <fullName evidence="1">Uncharacterized protein</fullName>
    </submittedName>
</protein>
<proteinExistence type="predicted"/>
<dbReference type="Proteomes" id="UP000297053">
    <property type="component" value="Chromosome"/>
</dbReference>
<dbReference type="OMA" id="LARDIYW"/>
<sequence>MTRAAVRDGFERYVNGLASETSDAFSISRALRSATGPEGAVIDRLLSNSETVDRKIVQPELQSYRDAILHQFDAVLSYAASDDDFEAFADEILARDLYWDALRSDVPPDRKSELRETLLARQRRMGDAVAPLVAADADSLWAAAATAYDWEATTDLIDAQFAFTEPLHASPEAYALTIDIDPGDLLGGLARALPSITVDYTDEALRAMTQAEAFVVDRAKADAESHFE</sequence>
<accession>A0A4D6KB27</accession>
<dbReference type="KEGG" id="halz:E5139_06100"/>
<organism evidence="1 2">
    <name type="scientific">Halomicrobium mukohataei</name>
    <dbReference type="NCBI Taxonomy" id="57705"/>
    <lineage>
        <taxon>Archaea</taxon>
        <taxon>Methanobacteriati</taxon>
        <taxon>Methanobacteriota</taxon>
        <taxon>Stenosarchaea group</taxon>
        <taxon>Halobacteria</taxon>
        <taxon>Halobacteriales</taxon>
        <taxon>Haloarculaceae</taxon>
        <taxon>Halomicrobium</taxon>
    </lineage>
</organism>
<reference evidence="1 2" key="2">
    <citation type="submission" date="2019-04" db="EMBL/GenBank/DDBJ databases">
        <authorList>
            <person name="Yang S."/>
            <person name="Wei W."/>
        </authorList>
    </citation>
    <scope>NUCLEOTIDE SEQUENCE [LARGE SCALE GENOMIC DNA]</scope>
    <source>
        <strain evidence="2">ZP60</strain>
    </source>
</reference>
<evidence type="ECO:0000313" key="1">
    <source>
        <dbReference type="EMBL" id="QCD65230.1"/>
    </source>
</evidence>
<dbReference type="EMBL" id="CP039375">
    <property type="protein sequence ID" value="QCD65230.1"/>
    <property type="molecule type" value="Genomic_DNA"/>
</dbReference>
<dbReference type="AlphaFoldDB" id="A0A4D6KB27"/>
<evidence type="ECO:0000313" key="2">
    <source>
        <dbReference type="Proteomes" id="UP000297053"/>
    </source>
</evidence>
<gene>
    <name evidence="1" type="ORF">E5139_06100</name>
</gene>
<reference evidence="1 2" key="1">
    <citation type="submission" date="2019-04" db="EMBL/GenBank/DDBJ databases">
        <title>Complete genome sequence of Arthrobacter sp. ZXY-2 associated with effective atrazine degradation and salt adaptation.</title>
        <authorList>
            <person name="Zhao X."/>
        </authorList>
    </citation>
    <scope>NUCLEOTIDE SEQUENCE [LARGE SCALE GENOMIC DNA]</scope>
    <source>
        <strain evidence="2">ZP60</strain>
    </source>
</reference>
<name>A0A4D6KB27_9EURY</name>
<dbReference type="RefSeq" id="WP_015761569.1">
    <property type="nucleotide sequence ID" value="NZ_CP039375.1"/>
</dbReference>
<dbReference type="GeneID" id="42178490"/>